<dbReference type="Proteomes" id="UP000727407">
    <property type="component" value="Unassembled WGS sequence"/>
</dbReference>
<keyword evidence="2" id="KW-1185">Reference proteome</keyword>
<dbReference type="AlphaFoldDB" id="A0A8J4TE80"/>
<evidence type="ECO:0000313" key="2">
    <source>
        <dbReference type="Proteomes" id="UP000727407"/>
    </source>
</evidence>
<proteinExistence type="predicted"/>
<evidence type="ECO:0000313" key="1">
    <source>
        <dbReference type="EMBL" id="KAF5888415.1"/>
    </source>
</evidence>
<name>A0A8J4TE80_CLAMG</name>
<organism evidence="1 2">
    <name type="scientific">Clarias magur</name>
    <name type="common">Asian catfish</name>
    <name type="synonym">Macropteronotus magur</name>
    <dbReference type="NCBI Taxonomy" id="1594786"/>
    <lineage>
        <taxon>Eukaryota</taxon>
        <taxon>Metazoa</taxon>
        <taxon>Chordata</taxon>
        <taxon>Craniata</taxon>
        <taxon>Vertebrata</taxon>
        <taxon>Euteleostomi</taxon>
        <taxon>Actinopterygii</taxon>
        <taxon>Neopterygii</taxon>
        <taxon>Teleostei</taxon>
        <taxon>Ostariophysi</taxon>
        <taxon>Siluriformes</taxon>
        <taxon>Clariidae</taxon>
        <taxon>Clarias</taxon>
    </lineage>
</organism>
<reference evidence="1" key="1">
    <citation type="submission" date="2020-07" db="EMBL/GenBank/DDBJ databases">
        <title>Clarias magur genome sequencing, assembly and annotation.</title>
        <authorList>
            <person name="Kushwaha B."/>
            <person name="Kumar R."/>
            <person name="Das P."/>
            <person name="Joshi C.G."/>
            <person name="Kumar D."/>
            <person name="Nagpure N.S."/>
            <person name="Pandey M."/>
            <person name="Agarwal S."/>
            <person name="Srivastava S."/>
            <person name="Singh M."/>
            <person name="Sahoo L."/>
            <person name="Jayasankar P."/>
            <person name="Meher P.K."/>
            <person name="Koringa P.G."/>
            <person name="Iquebal M.A."/>
            <person name="Das S.P."/>
            <person name="Bit A."/>
            <person name="Patnaik S."/>
            <person name="Patel N."/>
            <person name="Shah T.M."/>
            <person name="Hinsu A."/>
            <person name="Jena J.K."/>
        </authorList>
    </citation>
    <scope>NUCLEOTIDE SEQUENCE</scope>
    <source>
        <strain evidence="1">CIFAMagur01</strain>
        <tissue evidence="1">Testis</tissue>
    </source>
</reference>
<protein>
    <submittedName>
        <fullName evidence="1">Uncharacterized protein</fullName>
    </submittedName>
</protein>
<gene>
    <name evidence="1" type="ORF">DAT39_021843</name>
</gene>
<comment type="caution">
    <text evidence="1">The sequence shown here is derived from an EMBL/GenBank/DDBJ whole genome shotgun (WGS) entry which is preliminary data.</text>
</comment>
<sequence>MPVTHTRPCSADTLRRDAGLTHTSTPLFSSMSLVPAASKRIRKVLTPPWASTLTDGGDRSFRAVCLTVG</sequence>
<accession>A0A8J4TE80</accession>
<dbReference type="EMBL" id="QNUK01000986">
    <property type="protein sequence ID" value="KAF5888415.1"/>
    <property type="molecule type" value="Genomic_DNA"/>
</dbReference>